<dbReference type="GO" id="GO:0034464">
    <property type="term" value="C:BBSome"/>
    <property type="evidence" value="ECO:0007669"/>
    <property type="project" value="InterPro"/>
</dbReference>
<evidence type="ECO:0000313" key="4">
    <source>
        <dbReference type="Proteomes" id="UP001165065"/>
    </source>
</evidence>
<dbReference type="Proteomes" id="UP001165065">
    <property type="component" value="Unassembled WGS sequence"/>
</dbReference>
<dbReference type="SUPFAM" id="SSF50978">
    <property type="entry name" value="WD40 repeat-like"/>
    <property type="match status" value="1"/>
</dbReference>
<evidence type="ECO:0000259" key="2">
    <source>
        <dbReference type="Pfam" id="PF23304"/>
    </source>
</evidence>
<dbReference type="GO" id="GO:0061512">
    <property type="term" value="P:protein localization to cilium"/>
    <property type="evidence" value="ECO:0007669"/>
    <property type="project" value="TreeGrafter"/>
</dbReference>
<dbReference type="GO" id="GO:0005119">
    <property type="term" value="F:smoothened binding"/>
    <property type="evidence" value="ECO:0007669"/>
    <property type="project" value="TreeGrafter"/>
</dbReference>
<evidence type="ECO:0000259" key="1">
    <source>
        <dbReference type="Pfam" id="PF14779"/>
    </source>
</evidence>
<dbReference type="InterPro" id="IPR036322">
    <property type="entry name" value="WD40_repeat_dom_sf"/>
</dbReference>
<dbReference type="GO" id="GO:1905515">
    <property type="term" value="P:non-motile cilium assembly"/>
    <property type="evidence" value="ECO:0007669"/>
    <property type="project" value="InterPro"/>
</dbReference>
<gene>
    <name evidence="3" type="ORF">TrCOL_g6012</name>
</gene>
<dbReference type="Pfam" id="PF14779">
    <property type="entry name" value="BBS1"/>
    <property type="match status" value="1"/>
</dbReference>
<dbReference type="GO" id="GO:0005815">
    <property type="term" value="C:microtubule organizing center"/>
    <property type="evidence" value="ECO:0007669"/>
    <property type="project" value="TreeGrafter"/>
</dbReference>
<feature type="domain" description="Bardet-Biedl syndrome 1 protein GAE" evidence="2">
    <location>
        <begin position="492"/>
        <end position="594"/>
    </location>
</feature>
<dbReference type="OrthoDB" id="10259809at2759"/>
<dbReference type="GO" id="GO:0005113">
    <property type="term" value="F:patched binding"/>
    <property type="evidence" value="ECO:0007669"/>
    <property type="project" value="TreeGrafter"/>
</dbReference>
<sequence length="596" mass="65157">MATEGGKDEGEVRKQKFGKVGPWLHAWHDPVASIKAHSSCLRLVDLNGDRSNILLVADDNKKMRVYKGTSVVAEHQLLDHPVSMCVFYTSGSTNSMPAVGIAGGSYVFIYRHLRPYFKFSLPCVDIDPQDESIWQEMTSEGVTCEAGYEMLSQARDGGAKLSSWSLDFLSLEREEQRQAYVQAKKGVEHKQHTVVTCMETMKKDHDAEDAVSSLVIGTENNQVLILDPSGSKVVCQAMLPSVPTIMAITGLYDVEWRIVVACRDGKIYTIKNGESRGKAVVTGTVIELETQPNALARIEKYIYVTTMDGSLSCYHIKGRKVFSLTLPAPATCLGVAKISRSRTLEALIVSLGNGEVRLYNGKHMIHSLQMDDVVVAMRWGQFGREQNSCAFIGRSGSLTLKMMSRHANLEKGDAISGPPAEQDIPLKVPKKTKLFVEQSEREVLNATHMHRVFQRDLCKLRLTTARSYVKVITSGEAGVSMGGGGRGGITNVRLNASVVGLGPIFNLKVEVTNGGVASLRDLPLSVVYNTSVYRSDRPAVNIPLLLSNVTITVVLKLKNVHPEGAGENVRVVLGNKKSSVPLAAALITMPMSELEE</sequence>
<evidence type="ECO:0000313" key="3">
    <source>
        <dbReference type="EMBL" id="GMI39759.1"/>
    </source>
</evidence>
<dbReference type="GO" id="GO:0005930">
    <property type="term" value="C:axoneme"/>
    <property type="evidence" value="ECO:0007669"/>
    <property type="project" value="TreeGrafter"/>
</dbReference>
<dbReference type="InterPro" id="IPR028784">
    <property type="entry name" value="BBS1"/>
</dbReference>
<feature type="domain" description="Bardet-Biedl syndrome 1 N-terminal" evidence="1">
    <location>
        <begin position="23"/>
        <end position="271"/>
    </location>
</feature>
<comment type="caution">
    <text evidence="3">The sequence shown here is derived from an EMBL/GenBank/DDBJ whole genome shotgun (WGS) entry which is preliminary data.</text>
</comment>
<dbReference type="Pfam" id="PF23304">
    <property type="entry name" value="GAE_BBS1"/>
    <property type="match status" value="1"/>
</dbReference>
<dbReference type="PANTHER" id="PTHR20870">
    <property type="entry name" value="BARDET-BIEDL SYNDROME 1 PROTEIN"/>
    <property type="match status" value="1"/>
</dbReference>
<organism evidence="3 4">
    <name type="scientific">Triparma columacea</name>
    <dbReference type="NCBI Taxonomy" id="722753"/>
    <lineage>
        <taxon>Eukaryota</taxon>
        <taxon>Sar</taxon>
        <taxon>Stramenopiles</taxon>
        <taxon>Ochrophyta</taxon>
        <taxon>Bolidophyceae</taxon>
        <taxon>Parmales</taxon>
        <taxon>Triparmaceae</taxon>
        <taxon>Triparma</taxon>
    </lineage>
</organism>
<keyword evidence="4" id="KW-1185">Reference proteome</keyword>
<name>A0A9W7L9D4_9STRA</name>
<dbReference type="PANTHER" id="PTHR20870:SF0">
    <property type="entry name" value="BARDET-BIEDL SYNDROME 1 PROTEIN"/>
    <property type="match status" value="1"/>
</dbReference>
<reference evidence="4" key="1">
    <citation type="journal article" date="2023" name="Commun. Biol.">
        <title>Genome analysis of Parmales, the sister group of diatoms, reveals the evolutionary specialization of diatoms from phago-mixotrophs to photoautotrophs.</title>
        <authorList>
            <person name="Ban H."/>
            <person name="Sato S."/>
            <person name="Yoshikawa S."/>
            <person name="Yamada K."/>
            <person name="Nakamura Y."/>
            <person name="Ichinomiya M."/>
            <person name="Sato N."/>
            <person name="Blanc-Mathieu R."/>
            <person name="Endo H."/>
            <person name="Kuwata A."/>
            <person name="Ogata H."/>
        </authorList>
    </citation>
    <scope>NUCLEOTIDE SEQUENCE [LARGE SCALE GENOMIC DNA]</scope>
</reference>
<protein>
    <recommendedName>
        <fullName evidence="5">Bardet-Biedl syndrome 1 N-terminal domain-containing protein</fullName>
    </recommendedName>
</protein>
<dbReference type="AlphaFoldDB" id="A0A9W7L9D4"/>
<dbReference type="InterPro" id="IPR032728">
    <property type="entry name" value="BBS1_N"/>
</dbReference>
<dbReference type="InterPro" id="IPR056419">
    <property type="entry name" value="GAE_BBS1"/>
</dbReference>
<proteinExistence type="predicted"/>
<accession>A0A9W7L9D4</accession>
<evidence type="ECO:0008006" key="5">
    <source>
        <dbReference type="Google" id="ProtNLM"/>
    </source>
</evidence>
<dbReference type="EMBL" id="BRYA01000110">
    <property type="protein sequence ID" value="GMI39759.1"/>
    <property type="molecule type" value="Genomic_DNA"/>
</dbReference>